<accession>A0AA35VZV0</accession>
<keyword evidence="2" id="KW-1185">Reference proteome</keyword>
<dbReference type="InterPro" id="IPR052517">
    <property type="entry name" value="GlcG_carb_metab_protein"/>
</dbReference>
<evidence type="ECO:0008006" key="3">
    <source>
        <dbReference type="Google" id="ProtNLM"/>
    </source>
</evidence>
<dbReference type="Pfam" id="PF03928">
    <property type="entry name" value="HbpS-like"/>
    <property type="match status" value="1"/>
</dbReference>
<dbReference type="InterPro" id="IPR038084">
    <property type="entry name" value="PduO/GlcC-like_sf"/>
</dbReference>
<dbReference type="PANTHER" id="PTHR34309">
    <property type="entry name" value="SLR1406 PROTEIN"/>
    <property type="match status" value="1"/>
</dbReference>
<name>A0AA35VZV0_GEOBA</name>
<proteinExistence type="predicted"/>
<dbReference type="PANTHER" id="PTHR34309:SF10">
    <property type="entry name" value="SLR1406 PROTEIN"/>
    <property type="match status" value="1"/>
</dbReference>
<protein>
    <recommendedName>
        <fullName evidence="3">Heme-binding protein</fullName>
    </recommendedName>
</protein>
<dbReference type="Gene3D" id="3.30.450.150">
    <property type="entry name" value="Haem-degrading domain"/>
    <property type="match status" value="1"/>
</dbReference>
<dbReference type="SUPFAM" id="SSF143744">
    <property type="entry name" value="GlcG-like"/>
    <property type="match status" value="1"/>
</dbReference>
<dbReference type="Proteomes" id="UP001174909">
    <property type="component" value="Unassembled WGS sequence"/>
</dbReference>
<dbReference type="AlphaFoldDB" id="A0AA35VZV0"/>
<evidence type="ECO:0000313" key="1">
    <source>
        <dbReference type="EMBL" id="CAI7992715.1"/>
    </source>
</evidence>
<organism evidence="1 2">
    <name type="scientific">Geodia barretti</name>
    <name type="common">Barrett's horny sponge</name>
    <dbReference type="NCBI Taxonomy" id="519541"/>
    <lineage>
        <taxon>Eukaryota</taxon>
        <taxon>Metazoa</taxon>
        <taxon>Porifera</taxon>
        <taxon>Demospongiae</taxon>
        <taxon>Heteroscleromorpha</taxon>
        <taxon>Tetractinellida</taxon>
        <taxon>Astrophorina</taxon>
        <taxon>Geodiidae</taxon>
        <taxon>Geodia</taxon>
    </lineage>
</organism>
<gene>
    <name evidence="1" type="ORF">GBAR_LOCUS1088</name>
</gene>
<evidence type="ECO:0000313" key="2">
    <source>
        <dbReference type="Proteomes" id="UP001174909"/>
    </source>
</evidence>
<dbReference type="EMBL" id="CASHTH010000157">
    <property type="protein sequence ID" value="CAI7992715.1"/>
    <property type="molecule type" value="Genomic_DNA"/>
</dbReference>
<comment type="caution">
    <text evidence="1">The sequence shown here is derived from an EMBL/GenBank/DDBJ whole genome shotgun (WGS) entry which is preliminary data.</text>
</comment>
<reference evidence="1" key="1">
    <citation type="submission" date="2023-03" db="EMBL/GenBank/DDBJ databases">
        <authorList>
            <person name="Steffen K."/>
            <person name="Cardenas P."/>
        </authorList>
    </citation>
    <scope>NUCLEOTIDE SEQUENCE</scope>
</reference>
<sequence>MYQRPTLSLSQVRAAMNAMLDQAEQEPDRPLAIAIVDADAKMLSYARMDNCRALPQRMAVSKAYTSAMSGSDSNAYAERLKNEGRNIADFGDSQLVAVQGAVVVRDPGTDLVLGAIGVSGLSAQEDEDLARLGSQALGL</sequence>
<dbReference type="InterPro" id="IPR005624">
    <property type="entry name" value="PduO/GlcC-like"/>
</dbReference>